<feature type="transmembrane region" description="Helical" evidence="12">
    <location>
        <begin position="46"/>
        <end position="75"/>
    </location>
</feature>
<evidence type="ECO:0000313" key="14">
    <source>
        <dbReference type="EMBL" id="TJZ72908.1"/>
    </source>
</evidence>
<feature type="signal peptide" evidence="13">
    <location>
        <begin position="1"/>
        <end position="20"/>
    </location>
</feature>
<feature type="transmembrane region" description="Helical" evidence="12">
    <location>
        <begin position="224"/>
        <end position="245"/>
    </location>
</feature>
<feature type="chain" id="PRO_5020795036" description="Flagellar biosynthetic protein FliP" evidence="13">
    <location>
        <begin position="21"/>
        <end position="247"/>
    </location>
</feature>
<evidence type="ECO:0000256" key="13">
    <source>
        <dbReference type="SAM" id="SignalP"/>
    </source>
</evidence>
<evidence type="ECO:0000256" key="6">
    <source>
        <dbReference type="ARBA" id="ARBA00022795"/>
    </source>
</evidence>
<dbReference type="PROSITE" id="PS01061">
    <property type="entry name" value="FLIP_2"/>
    <property type="match status" value="1"/>
</dbReference>
<gene>
    <name evidence="12 14" type="primary">fliP</name>
    <name evidence="14" type="ORF">FAZ21_12775</name>
</gene>
<comment type="similarity">
    <text evidence="1 12">Belongs to the FliP/MopC/SpaP family.</text>
</comment>
<accession>A0A4V5MRE0</accession>
<keyword evidence="11 12" id="KW-1006">Bacterial flagellum protein export</keyword>
<dbReference type="PANTHER" id="PTHR30587">
    <property type="entry name" value="FLAGELLAR BIOSYNTHETIC PROTEIN FLIP"/>
    <property type="match status" value="1"/>
</dbReference>
<dbReference type="PRINTS" id="PR00951">
    <property type="entry name" value="FLGBIOSNFLIP"/>
</dbReference>
<dbReference type="AlphaFoldDB" id="A0A4V5MRE0"/>
<keyword evidence="14" id="KW-0282">Flagellum</keyword>
<dbReference type="EMBL" id="SUMF01000014">
    <property type="protein sequence ID" value="TJZ72908.1"/>
    <property type="molecule type" value="Genomic_DNA"/>
</dbReference>
<keyword evidence="8 12" id="KW-1133">Transmembrane helix</keyword>
<keyword evidence="4 12" id="KW-1003">Cell membrane</keyword>
<dbReference type="GO" id="GO:0009306">
    <property type="term" value="P:protein secretion"/>
    <property type="evidence" value="ECO:0007669"/>
    <property type="project" value="UniProtKB-UniRule"/>
</dbReference>
<keyword evidence="15" id="KW-1185">Reference proteome</keyword>
<organism evidence="14 15">
    <name type="scientific">Chitiniphilus eburneus</name>
    <dbReference type="NCBI Taxonomy" id="2571148"/>
    <lineage>
        <taxon>Bacteria</taxon>
        <taxon>Pseudomonadati</taxon>
        <taxon>Pseudomonadota</taxon>
        <taxon>Betaproteobacteria</taxon>
        <taxon>Neisseriales</taxon>
        <taxon>Chitinibacteraceae</taxon>
        <taxon>Chitiniphilus</taxon>
    </lineage>
</organism>
<comment type="subcellular location">
    <subcellularLocation>
        <location evidence="12">Cell membrane</location>
        <topology evidence="12">Multi-pass membrane protein</topology>
    </subcellularLocation>
    <subcellularLocation>
        <location evidence="12">Bacterial flagellum basal body</location>
    </subcellularLocation>
</comment>
<comment type="caution">
    <text evidence="14">The sequence shown here is derived from an EMBL/GenBank/DDBJ whole genome shotgun (WGS) entry which is preliminary data.</text>
</comment>
<sequence>MRKSLVLLAGLALTALPALAADPGVPFMTATPGAGGTAYSLTIETLLFLTALTFLPAMLLMMTAFTRIVIVLSLLRQAMGTMQTPPNQVIVGLSLFLTLFVMSPVLDRIYNEAYQPYSEERMTFMQAVDAGSKPLKDFMIKQTREKELAFFIELSGTAQPAGPEDVSLKVLVPAFVTSELKTAFQIGFMVFIPFLIIDFVVASILMAMGMMMVSPVMISLPFKLMLFVLVDGWTLLMGSLVQSFYVG</sequence>
<dbReference type="PROSITE" id="PS01060">
    <property type="entry name" value="FLIP_1"/>
    <property type="match status" value="1"/>
</dbReference>
<dbReference type="PANTHER" id="PTHR30587:SF0">
    <property type="entry name" value="FLAGELLAR BIOSYNTHETIC PROTEIN FLIP"/>
    <property type="match status" value="1"/>
</dbReference>
<dbReference type="GO" id="GO:0005886">
    <property type="term" value="C:plasma membrane"/>
    <property type="evidence" value="ECO:0007669"/>
    <property type="project" value="UniProtKB-SubCell"/>
</dbReference>
<evidence type="ECO:0000256" key="7">
    <source>
        <dbReference type="ARBA" id="ARBA00022927"/>
    </source>
</evidence>
<comment type="function">
    <text evidence="12">Plays a role in the flagellum-specific transport system.</text>
</comment>
<dbReference type="NCBIfam" id="TIGR01103">
    <property type="entry name" value="fliP"/>
    <property type="match status" value="1"/>
</dbReference>
<keyword evidence="3 12" id="KW-0813">Transport</keyword>
<keyword evidence="10" id="KW-0975">Bacterial flagellum</keyword>
<evidence type="ECO:0000256" key="8">
    <source>
        <dbReference type="ARBA" id="ARBA00022989"/>
    </source>
</evidence>
<evidence type="ECO:0000256" key="10">
    <source>
        <dbReference type="ARBA" id="ARBA00023143"/>
    </source>
</evidence>
<keyword evidence="9 12" id="KW-0472">Membrane</keyword>
<evidence type="ECO:0000256" key="5">
    <source>
        <dbReference type="ARBA" id="ARBA00022692"/>
    </source>
</evidence>
<dbReference type="InterPro" id="IPR005837">
    <property type="entry name" value="FliP"/>
</dbReference>
<evidence type="ECO:0000256" key="4">
    <source>
        <dbReference type="ARBA" id="ARBA00022475"/>
    </source>
</evidence>
<dbReference type="GO" id="GO:0044781">
    <property type="term" value="P:bacterial-type flagellum organization"/>
    <property type="evidence" value="ECO:0007669"/>
    <property type="project" value="UniProtKB-UniRule"/>
</dbReference>
<dbReference type="GO" id="GO:0009425">
    <property type="term" value="C:bacterial-type flagellum basal body"/>
    <property type="evidence" value="ECO:0007669"/>
    <property type="project" value="UniProtKB-SubCell"/>
</dbReference>
<dbReference type="PRINTS" id="PR01302">
    <property type="entry name" value="TYPE3IMPPROT"/>
</dbReference>
<reference evidence="14 15" key="1">
    <citation type="submission" date="2019-04" db="EMBL/GenBank/DDBJ databases">
        <title>Chitiniphilus eburnea sp. nov., a novel chitinolytic bacterium isolated from aquaculture sludge.</title>
        <authorList>
            <person name="Sheng M."/>
        </authorList>
    </citation>
    <scope>NUCLEOTIDE SEQUENCE [LARGE SCALE GENOMIC DNA]</scope>
    <source>
        <strain evidence="14 15">HX-2-15</strain>
    </source>
</reference>
<dbReference type="Proteomes" id="UP000310016">
    <property type="component" value="Unassembled WGS sequence"/>
</dbReference>
<keyword evidence="13" id="KW-0732">Signal</keyword>
<evidence type="ECO:0000256" key="11">
    <source>
        <dbReference type="ARBA" id="ARBA00023225"/>
    </source>
</evidence>
<keyword evidence="14" id="KW-0969">Cilium</keyword>
<proteinExistence type="inferred from homology"/>
<dbReference type="OrthoDB" id="9805111at2"/>
<name>A0A4V5MRE0_9NEIS</name>
<keyword evidence="5 12" id="KW-0812">Transmembrane</keyword>
<keyword evidence="6 12" id="KW-1005">Bacterial flagellum biogenesis</keyword>
<evidence type="ECO:0000256" key="1">
    <source>
        <dbReference type="ARBA" id="ARBA00006257"/>
    </source>
</evidence>
<dbReference type="NCBIfam" id="NF009438">
    <property type="entry name" value="PRK12797.1"/>
    <property type="match status" value="1"/>
</dbReference>
<keyword evidence="7 12" id="KW-0653">Protein transport</keyword>
<dbReference type="RefSeq" id="WP_136773822.1">
    <property type="nucleotide sequence ID" value="NZ_CP156074.1"/>
</dbReference>
<evidence type="ECO:0000256" key="12">
    <source>
        <dbReference type="RuleBase" id="RU362069"/>
    </source>
</evidence>
<keyword evidence="14" id="KW-0966">Cell projection</keyword>
<evidence type="ECO:0000256" key="9">
    <source>
        <dbReference type="ARBA" id="ARBA00023136"/>
    </source>
</evidence>
<feature type="transmembrane region" description="Helical" evidence="12">
    <location>
        <begin position="87"/>
        <end position="106"/>
    </location>
</feature>
<feature type="transmembrane region" description="Helical" evidence="12">
    <location>
        <begin position="186"/>
        <end position="212"/>
    </location>
</feature>
<dbReference type="Pfam" id="PF00813">
    <property type="entry name" value="FliP"/>
    <property type="match status" value="1"/>
</dbReference>
<evidence type="ECO:0000256" key="2">
    <source>
        <dbReference type="ARBA" id="ARBA00021714"/>
    </source>
</evidence>
<evidence type="ECO:0000313" key="15">
    <source>
        <dbReference type="Proteomes" id="UP000310016"/>
    </source>
</evidence>
<evidence type="ECO:0000256" key="3">
    <source>
        <dbReference type="ARBA" id="ARBA00022448"/>
    </source>
</evidence>
<protein>
    <recommendedName>
        <fullName evidence="2 12">Flagellar biosynthetic protein FliP</fullName>
    </recommendedName>
</protein>
<dbReference type="InterPro" id="IPR005838">
    <property type="entry name" value="T3SS_IM_P"/>
</dbReference>